<evidence type="ECO:0000313" key="1">
    <source>
        <dbReference type="EMBL" id="PFR81752.1"/>
    </source>
</evidence>
<protein>
    <submittedName>
        <fullName evidence="1">Uncharacterized protein</fullName>
    </submittedName>
</protein>
<organism evidence="1 2">
    <name type="scientific">Bacillus cereus</name>
    <dbReference type="NCBI Taxonomy" id="1396"/>
    <lineage>
        <taxon>Bacteria</taxon>
        <taxon>Bacillati</taxon>
        <taxon>Bacillota</taxon>
        <taxon>Bacilli</taxon>
        <taxon>Bacillales</taxon>
        <taxon>Bacillaceae</taxon>
        <taxon>Bacillus</taxon>
        <taxon>Bacillus cereus group</taxon>
    </lineage>
</organism>
<dbReference type="Proteomes" id="UP000226357">
    <property type="component" value="Unassembled WGS sequence"/>
</dbReference>
<feature type="non-terminal residue" evidence="1">
    <location>
        <position position="78"/>
    </location>
</feature>
<comment type="caution">
    <text evidence="1">The sequence shown here is derived from an EMBL/GenBank/DDBJ whole genome shotgun (WGS) entry which is preliminary data.</text>
</comment>
<accession>A0AA44Q555</accession>
<sequence>MSRFEPPRLEDITGANPQRIETYLMRHGWERFGGRPGLYDRYRWTGDQSETGQQSLILPLDRSRADYPELLSDLLLRV</sequence>
<gene>
    <name evidence="1" type="ORF">COK38_26950</name>
</gene>
<reference evidence="1 2" key="1">
    <citation type="submission" date="2017-09" db="EMBL/GenBank/DDBJ databases">
        <title>Large-scale bioinformatics analysis of Bacillus genomes uncovers conserved roles of natural products in bacterial physiology.</title>
        <authorList>
            <consortium name="Agbiome Team Llc"/>
            <person name="Bleich R.M."/>
            <person name="Grubbs K.J."/>
            <person name="Santa Maria K.C."/>
            <person name="Allen S.E."/>
            <person name="Farag S."/>
            <person name="Shank E.A."/>
            <person name="Bowers A."/>
        </authorList>
    </citation>
    <scope>NUCLEOTIDE SEQUENCE [LARGE SCALE GENOMIC DNA]</scope>
    <source>
        <strain evidence="1 2">AFS067272</strain>
    </source>
</reference>
<name>A0AA44Q555_BACCE</name>
<dbReference type="AlphaFoldDB" id="A0AA44Q555"/>
<dbReference type="EMBL" id="NVBO01000465">
    <property type="protein sequence ID" value="PFR81752.1"/>
    <property type="molecule type" value="Genomic_DNA"/>
</dbReference>
<proteinExistence type="predicted"/>
<evidence type="ECO:0000313" key="2">
    <source>
        <dbReference type="Proteomes" id="UP000226357"/>
    </source>
</evidence>